<feature type="binding site" evidence="4">
    <location>
        <begin position="68"/>
        <end position="72"/>
    </location>
    <ligand>
        <name>D-ribulose 5-phosphate</name>
        <dbReference type="ChEBI" id="CHEBI:58121"/>
    </ligand>
</feature>
<dbReference type="Gene3D" id="3.40.1400.10">
    <property type="entry name" value="Sugar-phosphate isomerase, RpiB/LacA/LacB"/>
    <property type="match status" value="1"/>
</dbReference>
<evidence type="ECO:0000313" key="6">
    <source>
        <dbReference type="Proteomes" id="UP000004090"/>
    </source>
</evidence>
<feature type="binding site" evidence="4">
    <location>
        <position position="139"/>
    </location>
    <ligand>
        <name>D-ribulose 5-phosphate</name>
        <dbReference type="ChEBI" id="CHEBI:58121"/>
    </ligand>
</feature>
<feature type="binding site" evidence="4">
    <location>
        <position position="111"/>
    </location>
    <ligand>
        <name>D-ribulose 5-phosphate</name>
        <dbReference type="ChEBI" id="CHEBI:58121"/>
    </ligand>
</feature>
<dbReference type="Pfam" id="PF02502">
    <property type="entry name" value="LacAB_rpiB"/>
    <property type="match status" value="1"/>
</dbReference>
<evidence type="ECO:0000256" key="1">
    <source>
        <dbReference type="ARBA" id="ARBA00008754"/>
    </source>
</evidence>
<feature type="active site" description="Proton donor" evidence="3">
    <location>
        <position position="100"/>
    </location>
</feature>
<evidence type="ECO:0000256" key="2">
    <source>
        <dbReference type="ARBA" id="ARBA00023235"/>
    </source>
</evidence>
<sequence>MIMKIAVACDHGGYDYKEIVKDLLLEMGHEVKDFGCPSTQSVDYTDFAAPCAKAVASKEYDRGIVICGTGIGVSITANKVKGIRCALCSDPVSAQLTRLHNDSNMLAMGARIIGVEMMKEIVRVWVETPFSEDERHIRRIKKISELENE</sequence>
<dbReference type="GO" id="GO:0005975">
    <property type="term" value="P:carbohydrate metabolic process"/>
    <property type="evidence" value="ECO:0007669"/>
    <property type="project" value="InterPro"/>
</dbReference>
<dbReference type="PIRSF" id="PIRSF005384">
    <property type="entry name" value="RpiB_LacA_B"/>
    <property type="match status" value="1"/>
</dbReference>
<feature type="binding site" evidence="4">
    <location>
        <position position="135"/>
    </location>
    <ligand>
        <name>D-ribulose 5-phosphate</name>
        <dbReference type="ChEBI" id="CHEBI:58121"/>
    </ligand>
</feature>
<dbReference type="NCBIfam" id="TIGR01120">
    <property type="entry name" value="rpiB"/>
    <property type="match status" value="1"/>
</dbReference>
<evidence type="ECO:0000256" key="4">
    <source>
        <dbReference type="PIRSR" id="PIRSR005384-2"/>
    </source>
</evidence>
<dbReference type="GO" id="GO:0004751">
    <property type="term" value="F:ribose-5-phosphate isomerase activity"/>
    <property type="evidence" value="ECO:0007669"/>
    <property type="project" value="UniProtKB-EC"/>
</dbReference>
<dbReference type="NCBIfam" id="TIGR00689">
    <property type="entry name" value="rpiB_lacA_lacB"/>
    <property type="match status" value="1"/>
</dbReference>
<dbReference type="AlphaFoldDB" id="A8RAY4"/>
<evidence type="ECO:0000313" key="5">
    <source>
        <dbReference type="EMBL" id="EDP11772.1"/>
    </source>
</evidence>
<dbReference type="PANTHER" id="PTHR43732:SF1">
    <property type="entry name" value="RIBOSE 5-PHOSPHATE ISOMERASE"/>
    <property type="match status" value="1"/>
</dbReference>
<dbReference type="InterPro" id="IPR003500">
    <property type="entry name" value="RpiB_LacA_LacB"/>
</dbReference>
<comment type="similarity">
    <text evidence="1">Belongs to the LacAB/RpiB family.</text>
</comment>
<dbReference type="STRING" id="428127.EUBDOL_00951"/>
<dbReference type="NCBIfam" id="NF004051">
    <property type="entry name" value="PRK05571.1"/>
    <property type="match status" value="1"/>
</dbReference>
<dbReference type="InterPro" id="IPR036569">
    <property type="entry name" value="RpiB_LacA_LacB_sf"/>
</dbReference>
<feature type="binding site" evidence="4">
    <location>
        <position position="101"/>
    </location>
    <ligand>
        <name>D-ribulose 5-phosphate</name>
        <dbReference type="ChEBI" id="CHEBI:58121"/>
    </ligand>
</feature>
<dbReference type="Proteomes" id="UP000004090">
    <property type="component" value="Unassembled WGS sequence"/>
</dbReference>
<dbReference type="HOGENOM" id="CLU_091396_4_1_9"/>
<dbReference type="EMBL" id="ABAW02000018">
    <property type="protein sequence ID" value="EDP11772.1"/>
    <property type="molecule type" value="Genomic_DNA"/>
</dbReference>
<comment type="caution">
    <text evidence="5">The sequence shown here is derived from an EMBL/GenBank/DDBJ whole genome shotgun (WGS) entry which is preliminary data.</text>
</comment>
<protein>
    <submittedName>
        <fullName evidence="5">Ribose-5-phosphate isomerase B</fullName>
        <ecNumber evidence="5">5.3.1.6</ecNumber>
    </submittedName>
</protein>
<name>A8RAY4_9FIRM</name>
<dbReference type="InterPro" id="IPR004785">
    <property type="entry name" value="RpiB"/>
</dbReference>
<reference evidence="5 6" key="1">
    <citation type="submission" date="2007-09" db="EMBL/GenBank/DDBJ databases">
        <title>Draft genome sequence of Eubacterium dolichum (DSM 3991).</title>
        <authorList>
            <person name="Sudarsanam P."/>
            <person name="Ley R."/>
            <person name="Guruge J."/>
            <person name="Turnbaugh P.J."/>
            <person name="Mahowald M."/>
            <person name="Liep D."/>
            <person name="Gordon J."/>
        </authorList>
    </citation>
    <scope>NUCLEOTIDE SEQUENCE [LARGE SCALE GENOMIC DNA]</scope>
    <source>
        <strain evidence="5 6">DSM 3991</strain>
    </source>
</reference>
<proteinExistence type="inferred from homology"/>
<keyword evidence="2 5" id="KW-0413">Isomerase</keyword>
<dbReference type="PANTHER" id="PTHR43732">
    <property type="entry name" value="RIBOSE 5-PHOSPHATE ISOMERASE-RELATED"/>
    <property type="match status" value="1"/>
</dbReference>
<dbReference type="eggNOG" id="COG0698">
    <property type="taxonomic scope" value="Bacteria"/>
</dbReference>
<reference evidence="5 6" key="2">
    <citation type="submission" date="2007-09" db="EMBL/GenBank/DDBJ databases">
        <authorList>
            <person name="Fulton L."/>
            <person name="Clifton S."/>
            <person name="Fulton B."/>
            <person name="Xu J."/>
            <person name="Minx P."/>
            <person name="Pepin K.H."/>
            <person name="Johnson M."/>
            <person name="Thiruvilangam P."/>
            <person name="Bhonagiri V."/>
            <person name="Nash W.E."/>
            <person name="Mardis E.R."/>
            <person name="Wilson R.K."/>
        </authorList>
    </citation>
    <scope>NUCLEOTIDE SEQUENCE [LARGE SCALE GENOMIC DNA]</scope>
    <source>
        <strain evidence="5 6">DSM 3991</strain>
    </source>
</reference>
<dbReference type="EC" id="5.3.1.6" evidence="5"/>
<feature type="binding site" evidence="4">
    <location>
        <begin position="10"/>
        <end position="11"/>
    </location>
    <ligand>
        <name>D-ribulose 5-phosphate</name>
        <dbReference type="ChEBI" id="CHEBI:58121"/>
    </ligand>
</feature>
<gene>
    <name evidence="5" type="primary">rpiB</name>
    <name evidence="5" type="ORF">EUBDOL_00951</name>
</gene>
<feature type="active site" description="Proton acceptor" evidence="3">
    <location>
        <position position="67"/>
    </location>
</feature>
<dbReference type="InterPro" id="IPR051812">
    <property type="entry name" value="SPI_LacAB/RpiB"/>
</dbReference>
<dbReference type="SUPFAM" id="SSF89623">
    <property type="entry name" value="Ribose/Galactose isomerase RpiB/AlsB"/>
    <property type="match status" value="1"/>
</dbReference>
<organism evidence="5 6">
    <name type="scientific">Amedibacillus dolichus DSM 3991</name>
    <dbReference type="NCBI Taxonomy" id="428127"/>
    <lineage>
        <taxon>Bacteria</taxon>
        <taxon>Bacillati</taxon>
        <taxon>Bacillota</taxon>
        <taxon>Erysipelotrichia</taxon>
        <taxon>Erysipelotrichales</taxon>
        <taxon>Erysipelotrichaceae</taxon>
        <taxon>Amedibacillus</taxon>
    </lineage>
</organism>
<accession>A8RAY4</accession>
<evidence type="ECO:0000256" key="3">
    <source>
        <dbReference type="PIRSR" id="PIRSR005384-1"/>
    </source>
</evidence>